<comment type="caution">
    <text evidence="1">The sequence shown here is derived from an EMBL/GenBank/DDBJ whole genome shotgun (WGS) entry which is preliminary data.</text>
</comment>
<evidence type="ECO:0008006" key="3">
    <source>
        <dbReference type="Google" id="ProtNLM"/>
    </source>
</evidence>
<dbReference type="Proteomes" id="UP000779507">
    <property type="component" value="Unassembled WGS sequence"/>
</dbReference>
<accession>A0ABX2FRU1</accession>
<dbReference type="EMBL" id="JABSNP010000008">
    <property type="protein sequence ID" value="NRT19194.1"/>
    <property type="molecule type" value="Genomic_DNA"/>
</dbReference>
<keyword evidence="2" id="KW-1185">Reference proteome</keyword>
<name>A0ABX2FRU1_9BACT</name>
<gene>
    <name evidence="1" type="ORF">HNP98_002018</name>
</gene>
<sequence length="155" mass="17420">MSLLRVSWAAGRDMSRFRSTFERVLEVARRVAASRVVLELDALPDISPYDQAWLATQWMPRAVELPLEQVVIVLSPRRIYNHQVVEGLLFMARPFIHFDVQFFSQSIPALRWISDYSPLVPGLLAEWDAAFGPAGLAPGTGNAAEQRASYGYDQA</sequence>
<dbReference type="RefSeq" id="WP_173809928.1">
    <property type="nucleotide sequence ID" value="NZ_JABSNP010000008.1"/>
</dbReference>
<evidence type="ECO:0000313" key="2">
    <source>
        <dbReference type="Proteomes" id="UP000779507"/>
    </source>
</evidence>
<protein>
    <recommendedName>
        <fullName evidence="3">STAS/SEC14 domain-containing protein</fullName>
    </recommendedName>
</protein>
<evidence type="ECO:0000313" key="1">
    <source>
        <dbReference type="EMBL" id="NRT19194.1"/>
    </source>
</evidence>
<organism evidence="1 2">
    <name type="scientific">Hymenobacter caeli</name>
    <dbReference type="NCBI Taxonomy" id="2735894"/>
    <lineage>
        <taxon>Bacteria</taxon>
        <taxon>Pseudomonadati</taxon>
        <taxon>Bacteroidota</taxon>
        <taxon>Cytophagia</taxon>
        <taxon>Cytophagales</taxon>
        <taxon>Hymenobacteraceae</taxon>
        <taxon>Hymenobacter</taxon>
    </lineage>
</organism>
<reference evidence="1 2" key="1">
    <citation type="submission" date="2020-05" db="EMBL/GenBank/DDBJ databases">
        <title>Genomic Encyclopedia of Type Strains, Phase IV (KMG-V): Genome sequencing to study the core and pangenomes of soil and plant-associated prokaryotes.</title>
        <authorList>
            <person name="Whitman W."/>
        </authorList>
    </citation>
    <scope>NUCLEOTIDE SEQUENCE [LARGE SCALE GENOMIC DNA]</scope>
    <source>
        <strain evidence="1 2">9A</strain>
    </source>
</reference>
<proteinExistence type="predicted"/>